<accession>A0A1G7ASJ4</accession>
<dbReference type="Gene3D" id="3.40.50.150">
    <property type="entry name" value="Vaccinia Virus protein VP39"/>
    <property type="match status" value="1"/>
</dbReference>
<dbReference type="CDD" id="cd02440">
    <property type="entry name" value="AdoMet_MTases"/>
    <property type="match status" value="1"/>
</dbReference>
<dbReference type="PANTHER" id="PTHR43591">
    <property type="entry name" value="METHYLTRANSFERASE"/>
    <property type="match status" value="1"/>
</dbReference>
<dbReference type="PANTHER" id="PTHR43591:SF24">
    <property type="entry name" value="2-METHOXY-6-POLYPRENYL-1,4-BENZOQUINOL METHYLASE, MITOCHONDRIAL"/>
    <property type="match status" value="1"/>
</dbReference>
<dbReference type="RefSeq" id="WP_218125382.1">
    <property type="nucleotide sequence ID" value="NZ_FNAD01000014.1"/>
</dbReference>
<keyword evidence="2" id="KW-0489">Methyltransferase</keyword>
<dbReference type="Pfam" id="PF08241">
    <property type="entry name" value="Methyltransf_11"/>
    <property type="match status" value="1"/>
</dbReference>
<evidence type="ECO:0000313" key="3">
    <source>
        <dbReference type="Proteomes" id="UP000198949"/>
    </source>
</evidence>
<dbReference type="SUPFAM" id="SSF53335">
    <property type="entry name" value="S-adenosyl-L-methionine-dependent methyltransferases"/>
    <property type="match status" value="1"/>
</dbReference>
<dbReference type="STRING" id="58114.SAMN05216270_114113"/>
<dbReference type="GO" id="GO:0032259">
    <property type="term" value="P:methylation"/>
    <property type="evidence" value="ECO:0007669"/>
    <property type="project" value="UniProtKB-KW"/>
</dbReference>
<keyword evidence="3" id="KW-1185">Reference proteome</keyword>
<protein>
    <submittedName>
        <fullName evidence="2">Methyltransferase domain-containing protein</fullName>
    </submittedName>
</protein>
<dbReference type="GO" id="GO:0008757">
    <property type="term" value="F:S-adenosylmethionine-dependent methyltransferase activity"/>
    <property type="evidence" value="ECO:0007669"/>
    <property type="project" value="InterPro"/>
</dbReference>
<gene>
    <name evidence="2" type="ORF">SAMN05216270_114113</name>
</gene>
<keyword evidence="2" id="KW-0808">Transferase</keyword>
<reference evidence="3" key="1">
    <citation type="submission" date="2016-10" db="EMBL/GenBank/DDBJ databases">
        <authorList>
            <person name="Varghese N."/>
            <person name="Submissions S."/>
        </authorList>
    </citation>
    <scope>NUCLEOTIDE SEQUENCE [LARGE SCALE GENOMIC DNA]</scope>
    <source>
        <strain evidence="3">CGMCC 4.3516</strain>
    </source>
</reference>
<dbReference type="InterPro" id="IPR029063">
    <property type="entry name" value="SAM-dependent_MTases_sf"/>
</dbReference>
<proteinExistence type="predicted"/>
<sequence>MANESMRQNWTDGAAGWVANEAVFDAVFAPVTAALLDAARPAPGRRVLDVGCGTGTLLAKSAAAGAQVVGVDISEGMAAAARGRVPEATVLVADAQTADLLGQAPGAPFDLVVSRFGVMFFEDPQAAFANLRRAAAPGARLVFACWRSLEENPMFSLGSTVLADRLDPKPESPAPGAPGPTAFADRGRLDALLTGAGWDSVRIDAFDFTCDYGFNGTDGVEERVTTVLSGGLGRLAREQLVPRIGVDGWESLVDEVRAELRRRLVGGVLRFPGAVWIAGAENPA</sequence>
<evidence type="ECO:0000259" key="1">
    <source>
        <dbReference type="Pfam" id="PF08241"/>
    </source>
</evidence>
<feature type="domain" description="Methyltransferase type 11" evidence="1">
    <location>
        <begin position="48"/>
        <end position="143"/>
    </location>
</feature>
<dbReference type="Proteomes" id="UP000198949">
    <property type="component" value="Unassembled WGS sequence"/>
</dbReference>
<evidence type="ECO:0000313" key="2">
    <source>
        <dbReference type="EMBL" id="SDE17517.1"/>
    </source>
</evidence>
<dbReference type="EMBL" id="FNAD01000014">
    <property type="protein sequence ID" value="SDE17517.1"/>
    <property type="molecule type" value="Genomic_DNA"/>
</dbReference>
<name>A0A1G7ASJ4_9ACTN</name>
<organism evidence="2 3">
    <name type="scientific">Glycomyces harbinensis</name>
    <dbReference type="NCBI Taxonomy" id="58114"/>
    <lineage>
        <taxon>Bacteria</taxon>
        <taxon>Bacillati</taxon>
        <taxon>Actinomycetota</taxon>
        <taxon>Actinomycetes</taxon>
        <taxon>Glycomycetales</taxon>
        <taxon>Glycomycetaceae</taxon>
        <taxon>Glycomyces</taxon>
    </lineage>
</organism>
<dbReference type="InterPro" id="IPR013216">
    <property type="entry name" value="Methyltransf_11"/>
</dbReference>
<dbReference type="AlphaFoldDB" id="A0A1G7ASJ4"/>